<dbReference type="Gene3D" id="3.30.2090.10">
    <property type="entry name" value="Multidrug efflux transporter AcrB TolC docking domain, DN and DC subdomains"/>
    <property type="match status" value="2"/>
</dbReference>
<name>A0A6I3KK52_9HYPH</name>
<keyword evidence="1" id="KW-1133">Transmembrane helix</keyword>
<feature type="transmembrane region" description="Helical" evidence="1">
    <location>
        <begin position="912"/>
        <end position="931"/>
    </location>
</feature>
<feature type="transmembrane region" description="Helical" evidence="1">
    <location>
        <begin position="459"/>
        <end position="478"/>
    </location>
</feature>
<gene>
    <name evidence="2" type="ORF">GIW81_10385</name>
</gene>
<dbReference type="InterPro" id="IPR027463">
    <property type="entry name" value="AcrB_DN_DC_subdom"/>
</dbReference>
<protein>
    <submittedName>
        <fullName evidence="2">AcrB/AcrD/AcrF family protein</fullName>
    </submittedName>
</protein>
<dbReference type="Gene3D" id="1.20.1640.10">
    <property type="entry name" value="Multidrug efflux transporter AcrB transmembrane domain"/>
    <property type="match status" value="2"/>
</dbReference>
<feature type="transmembrane region" description="Helical" evidence="1">
    <location>
        <begin position="1015"/>
        <end position="1037"/>
    </location>
</feature>
<dbReference type="GO" id="GO:0005886">
    <property type="term" value="C:plasma membrane"/>
    <property type="evidence" value="ECO:0007669"/>
    <property type="project" value="TreeGrafter"/>
</dbReference>
<dbReference type="Proteomes" id="UP000440694">
    <property type="component" value="Unassembled WGS sequence"/>
</dbReference>
<evidence type="ECO:0000256" key="1">
    <source>
        <dbReference type="SAM" id="Phobius"/>
    </source>
</evidence>
<dbReference type="GO" id="GO:0042910">
    <property type="term" value="F:xenobiotic transmembrane transporter activity"/>
    <property type="evidence" value="ECO:0007669"/>
    <property type="project" value="TreeGrafter"/>
</dbReference>
<organism evidence="2 3">
    <name type="scientific">Hyphomicrobium album</name>
    <dbReference type="NCBI Taxonomy" id="2665159"/>
    <lineage>
        <taxon>Bacteria</taxon>
        <taxon>Pseudomonadati</taxon>
        <taxon>Pseudomonadota</taxon>
        <taxon>Alphaproteobacteria</taxon>
        <taxon>Hyphomicrobiales</taxon>
        <taxon>Hyphomicrobiaceae</taxon>
        <taxon>Hyphomicrobium</taxon>
    </lineage>
</organism>
<evidence type="ECO:0000313" key="3">
    <source>
        <dbReference type="Proteomes" id="UP000440694"/>
    </source>
</evidence>
<proteinExistence type="predicted"/>
<feature type="transmembrane region" description="Helical" evidence="1">
    <location>
        <begin position="534"/>
        <end position="554"/>
    </location>
</feature>
<dbReference type="PANTHER" id="PTHR32063:SF8">
    <property type="entry name" value="CATION EFFLUX PROTEIN"/>
    <property type="match status" value="1"/>
</dbReference>
<dbReference type="PANTHER" id="PTHR32063">
    <property type="match status" value="1"/>
</dbReference>
<dbReference type="Gene3D" id="3.30.70.1320">
    <property type="entry name" value="Multidrug efflux transporter AcrB pore domain like"/>
    <property type="match status" value="1"/>
</dbReference>
<feature type="transmembrane region" description="Helical" evidence="1">
    <location>
        <begin position="12"/>
        <end position="29"/>
    </location>
</feature>
<reference evidence="2 3" key="1">
    <citation type="submission" date="2019-11" db="EMBL/GenBank/DDBJ databases">
        <title>Identification of a novel strain.</title>
        <authorList>
            <person name="Xu Q."/>
            <person name="Wang G."/>
        </authorList>
    </citation>
    <scope>NUCLEOTIDE SEQUENCE [LARGE SCALE GENOMIC DNA]</scope>
    <source>
        <strain evidence="3">xq</strain>
    </source>
</reference>
<keyword evidence="3" id="KW-1185">Reference proteome</keyword>
<dbReference type="PRINTS" id="PR00702">
    <property type="entry name" value="ACRIFLAVINRP"/>
</dbReference>
<feature type="transmembrane region" description="Helical" evidence="1">
    <location>
        <begin position="983"/>
        <end position="1003"/>
    </location>
</feature>
<dbReference type="Gene3D" id="3.30.70.1440">
    <property type="entry name" value="Multidrug efflux transporter AcrB pore domain"/>
    <property type="match status" value="1"/>
</dbReference>
<keyword evidence="1" id="KW-0812">Transmembrane</keyword>
<dbReference type="SUPFAM" id="SSF82693">
    <property type="entry name" value="Multidrug efflux transporter AcrB pore domain, PN1, PN2, PC1 and PC2 subdomains"/>
    <property type="match status" value="2"/>
</dbReference>
<comment type="caution">
    <text evidence="2">The sequence shown here is derived from an EMBL/GenBank/DDBJ whole genome shotgun (WGS) entry which is preliminary data.</text>
</comment>
<dbReference type="EMBL" id="WMBQ01000001">
    <property type="protein sequence ID" value="MTD94738.1"/>
    <property type="molecule type" value="Genomic_DNA"/>
</dbReference>
<dbReference type="Pfam" id="PF00873">
    <property type="entry name" value="ACR_tran"/>
    <property type="match status" value="1"/>
</dbReference>
<keyword evidence="1" id="KW-0472">Membrane</keyword>
<dbReference type="InterPro" id="IPR001036">
    <property type="entry name" value="Acrflvin-R"/>
</dbReference>
<evidence type="ECO:0000313" key="2">
    <source>
        <dbReference type="EMBL" id="MTD94738.1"/>
    </source>
</evidence>
<feature type="transmembrane region" description="Helical" evidence="1">
    <location>
        <begin position="334"/>
        <end position="354"/>
    </location>
</feature>
<feature type="transmembrane region" description="Helical" evidence="1">
    <location>
        <begin position="881"/>
        <end position="900"/>
    </location>
</feature>
<dbReference type="SUPFAM" id="SSF82866">
    <property type="entry name" value="Multidrug efflux transporter AcrB transmembrane domain"/>
    <property type="match status" value="2"/>
</dbReference>
<feature type="transmembrane region" description="Helical" evidence="1">
    <location>
        <begin position="943"/>
        <end position="962"/>
    </location>
</feature>
<dbReference type="Gene3D" id="3.30.70.1430">
    <property type="entry name" value="Multidrug efflux transporter AcrB pore domain"/>
    <property type="match status" value="2"/>
</dbReference>
<dbReference type="SUPFAM" id="SSF82714">
    <property type="entry name" value="Multidrug efflux transporter AcrB TolC docking domain, DN and DC subdomains"/>
    <property type="match status" value="2"/>
</dbReference>
<dbReference type="AlphaFoldDB" id="A0A6I3KK52"/>
<dbReference type="RefSeq" id="WP_154739121.1">
    <property type="nucleotide sequence ID" value="NZ_WMBQ01000001.1"/>
</dbReference>
<accession>A0A6I3KK52</accession>
<feature type="transmembrane region" description="Helical" evidence="1">
    <location>
        <begin position="360"/>
        <end position="380"/>
    </location>
</feature>
<sequence>MGIVRFALRLPHTFYVLAVFIVFMGGIAIRSMPTDVFPEINIPVVTVIWQYTGLSTPEMEARVSTYSQYSISSNVTGIKNMESQTLLGLSVQKIYFQPDVNLDLAISQIVSATNAIRALLPPGIQPPIIVQFNASSVPVLQLSLTSDTLNEQQLYDFGIYSLRQELAPVHGVTFPTPAGGKYRQIMVDIDPDKLVAKGLTPNDIVNAVNVQNLTLPSGTAKIGNTQYTVHSNATPLTIDELNNIPVKVANHATVFLKDIGNVRDGSAVQQNIVRQDGRRAVLLSVIKNGNASTLDVVNGVRQALTLARAAAPPGLAINELFDQSVFVKQSVTGVLREGAIAGALTAFMILLFLGSWRSTLVVMISIPLAILSSIVCLFFLGETLNTMTLGGLALAIGILVDDSTVTIENTHRLLTEKGLPLPEATLHGSAEIAVPTLVSTLAIACVFTSVVFLEGPARYLFTPLALAVVFAMLASYGLSRTLTPITIGLLLKGEKHASGSNGVFSRAHAAFERGFERMRNSYAALLEVLLKRRAIVPVFAGLVLALGTAMFFLVGHDFYPAIDGGRIQLHVRAPAGTRIETTERIFQGIEDKIREIVPDKDRELIVDNIGLPARAYNLAFTDGSTIGANDGVILVALKEGHAPTSEYVRKLREALPTAFPNVTFYFQAADIVTQILNFGLPAQIDVRTIGYDKANNLKVAKELTRRIAAIPGIADAHLQQETDGPAFLANIDRTRAAQLGLNANQVVGNLNVSLSSSQQVSPNFWTDPANGRPYYIAVQTPEHEIRSVNDLDNTPVSTGISTTGDPVPGLLSNVATLKRDSLPTNSNQTNIQPVFDVYASVQDRDLGGVARDINKAVADLQKQLAPGNYIQVVGQIDSMNGAFIDLGIGILFAAVIVYLLMVVNYQNFGDPFVVILALPATFCGILAMLFITGTTLNVPSLMGAIMAVGVASANSILLVTFAREQQLAGVPARRAAIDAGHTRIRPVLMTAAAMIVGMIPMAIGGPGEEQNAALARAVIGGLLFATPTTLLVVPYLFALLRKGNDGKAEHGVFEGGV</sequence>